<organism evidence="1">
    <name type="scientific">Cladocopium goreaui</name>
    <dbReference type="NCBI Taxonomy" id="2562237"/>
    <lineage>
        <taxon>Eukaryota</taxon>
        <taxon>Sar</taxon>
        <taxon>Alveolata</taxon>
        <taxon>Dinophyceae</taxon>
        <taxon>Suessiales</taxon>
        <taxon>Symbiodiniaceae</taxon>
        <taxon>Cladocopium</taxon>
    </lineage>
</organism>
<reference evidence="2 3" key="2">
    <citation type="submission" date="2024-05" db="EMBL/GenBank/DDBJ databases">
        <authorList>
            <person name="Chen Y."/>
            <person name="Shah S."/>
            <person name="Dougan E. K."/>
            <person name="Thang M."/>
            <person name="Chan C."/>
        </authorList>
    </citation>
    <scope>NUCLEOTIDE SEQUENCE [LARGE SCALE GENOMIC DNA]</scope>
</reference>
<dbReference type="Gene3D" id="1.25.40.10">
    <property type="entry name" value="Tetratricopeptide repeat domain"/>
    <property type="match status" value="2"/>
</dbReference>
<sequence>MGLDPELEEEAQTLVKSTVNFVSEVLGDEDDIPEAAELRKQRSQIDICRKETEELLTKADSISTISALKLALQLVEMLLFLTVKTELAGQCATSSYLTSWRQQSVMSRIGEILWTVKDALELARDLEDRELEAMSLKALARVHLSRVKEPDAPMAAVNEASKALEVFKSLGDQEIAKHTRLHAGILFVLGDAQLSKALKSPFSQAREEALEAAAATMREATEVYEKLEDTKWKGRAMLGTALALVGLEDEDQQMDGERLAEDAKDLFHDAGELDMEVVAVMLIVKCRVTTSGLDCALLSAEDAAEDWKEEGGRPEHVAIALHTAATIHFQLKEGLDRAAQFCAEALELFRAAGWRRAETAVLQTYCRVESLNLNFDKSIKCAKEAVMNYRDMKDTRGEAEALAYQAEAALSKLNTEENTLPTAEAQALADEGKECSDKSREMFIELGDKEGLQIVDEVTFVSTNVAVEKYCEATPPTRMITTLKSDGHGAQEEVAEGWPLRGPSAVHVRPVRPVRPLNHSALRRGHQCDDTFVLLFLLEMDEVENHTLLLAWLKQRTDLKGTVRRAGDAFVSSDSAESVTEGIDIVAVPLNRISTQAGPDEHLLVMDCEGGNNALAAIRTLVNVFGLLLGSQVVFVANGMATEQALQTLGMSLAARSLVRLEEGSQLPKQELVFVVNKNTLRYEGSALEKILEQKFDDAGRQELRDTVRECFPERSFFTVPLMGMPAFDDNLKSLREHLVNRRKNLQMGGMPVAGRQLAGVMELIVAEMKKSEEISVPSMNRYVIYEGFLMPLIHDLMELGREQMPELEDYDPALAKRNPTPALLQRFDESCAHIRHSGLKDEARQQLEMKLRDSWQWVEAKNEAFGNEVCDTVQETRELEISRSKSVVGGAGLLKDVVVTKQLCREEGRTVLYRKKGGQPEALPWKSHGTTVTRTVEWSFDTLPPSCKGLLRKASPNSLRAMLRVISWDRQPRVCVVQDGHFLWFDEQTASGKKGQAKGCINFLMHKASVRRDERNPAAFIISPAEPQGWHDPSSFTGNAFRSFFFDASESEVACAHWVSTIAENIRFANLAAEQLGAELFRQVRVFKPSWDDLE</sequence>
<name>A0A9P1M6S9_9DINO</name>
<accession>A0A9P1M6S9</accession>
<reference evidence="1" key="1">
    <citation type="submission" date="2022-10" db="EMBL/GenBank/DDBJ databases">
        <authorList>
            <person name="Chen Y."/>
            <person name="Dougan E. K."/>
            <person name="Chan C."/>
            <person name="Rhodes N."/>
            <person name="Thang M."/>
        </authorList>
    </citation>
    <scope>NUCLEOTIDE SEQUENCE</scope>
</reference>
<dbReference type="EMBL" id="CAMXCT010006824">
    <property type="protein sequence ID" value="CAI4020665.1"/>
    <property type="molecule type" value="Genomic_DNA"/>
</dbReference>
<dbReference type="Gene3D" id="3.40.50.300">
    <property type="entry name" value="P-loop containing nucleotide triphosphate hydrolases"/>
    <property type="match status" value="1"/>
</dbReference>
<dbReference type="EMBL" id="CAMXCT020006824">
    <property type="protein sequence ID" value="CAL1174040.1"/>
    <property type="molecule type" value="Genomic_DNA"/>
</dbReference>
<evidence type="ECO:0000313" key="2">
    <source>
        <dbReference type="EMBL" id="CAL4807977.1"/>
    </source>
</evidence>
<evidence type="ECO:0000313" key="1">
    <source>
        <dbReference type="EMBL" id="CAI4020665.1"/>
    </source>
</evidence>
<evidence type="ECO:0000313" key="3">
    <source>
        <dbReference type="Proteomes" id="UP001152797"/>
    </source>
</evidence>
<comment type="caution">
    <text evidence="1">The sequence shown here is derived from an EMBL/GenBank/DDBJ whole genome shotgun (WGS) entry which is preliminary data.</text>
</comment>
<dbReference type="OrthoDB" id="29546at2759"/>
<dbReference type="InterPro" id="IPR011990">
    <property type="entry name" value="TPR-like_helical_dom_sf"/>
</dbReference>
<gene>
    <name evidence="1" type="ORF">C1SCF055_LOCUS45061</name>
</gene>
<proteinExistence type="predicted"/>
<protein>
    <submittedName>
        <fullName evidence="2">Guanylate-binding protein N-terminal domain-containing protein</fullName>
    </submittedName>
</protein>
<dbReference type="AlphaFoldDB" id="A0A9P1M6S9"/>
<dbReference type="Proteomes" id="UP001152797">
    <property type="component" value="Unassembled WGS sequence"/>
</dbReference>
<keyword evidence="3" id="KW-1185">Reference proteome</keyword>
<dbReference type="EMBL" id="CAMXCT030006824">
    <property type="protein sequence ID" value="CAL4807977.1"/>
    <property type="molecule type" value="Genomic_DNA"/>
</dbReference>
<dbReference type="InterPro" id="IPR027417">
    <property type="entry name" value="P-loop_NTPase"/>
</dbReference>